<comment type="caution">
    <text evidence="1">The sequence shown here is derived from an EMBL/GenBank/DDBJ whole genome shotgun (WGS) entry which is preliminary data.</text>
</comment>
<gene>
    <name evidence="1" type="ORF">AFUS01_LOCUS14009</name>
</gene>
<feature type="non-terminal residue" evidence="1">
    <location>
        <position position="1"/>
    </location>
</feature>
<dbReference type="EMBL" id="CAJVCH010116675">
    <property type="protein sequence ID" value="CAG7725025.1"/>
    <property type="molecule type" value="Genomic_DNA"/>
</dbReference>
<accession>A0A8J2JZT5</accession>
<feature type="non-terminal residue" evidence="1">
    <location>
        <position position="38"/>
    </location>
</feature>
<evidence type="ECO:0000313" key="1">
    <source>
        <dbReference type="EMBL" id="CAG7725025.1"/>
    </source>
</evidence>
<protein>
    <submittedName>
        <fullName evidence="1">Uncharacterized protein</fullName>
    </submittedName>
</protein>
<proteinExistence type="predicted"/>
<name>A0A8J2JZT5_9HEXA</name>
<sequence>DDGYVLDNTGRVCIDNRKGSCWTKAVAGKCEGNLKRPM</sequence>
<evidence type="ECO:0000313" key="2">
    <source>
        <dbReference type="Proteomes" id="UP000708208"/>
    </source>
</evidence>
<keyword evidence="2" id="KW-1185">Reference proteome</keyword>
<organism evidence="1 2">
    <name type="scientific">Allacma fusca</name>
    <dbReference type="NCBI Taxonomy" id="39272"/>
    <lineage>
        <taxon>Eukaryota</taxon>
        <taxon>Metazoa</taxon>
        <taxon>Ecdysozoa</taxon>
        <taxon>Arthropoda</taxon>
        <taxon>Hexapoda</taxon>
        <taxon>Collembola</taxon>
        <taxon>Symphypleona</taxon>
        <taxon>Sminthuridae</taxon>
        <taxon>Allacma</taxon>
    </lineage>
</organism>
<dbReference type="Proteomes" id="UP000708208">
    <property type="component" value="Unassembled WGS sequence"/>
</dbReference>
<dbReference type="OrthoDB" id="10045365at2759"/>
<reference evidence="1" key="1">
    <citation type="submission" date="2021-06" db="EMBL/GenBank/DDBJ databases">
        <authorList>
            <person name="Hodson N. C."/>
            <person name="Mongue J. A."/>
            <person name="Jaron S. K."/>
        </authorList>
    </citation>
    <scope>NUCLEOTIDE SEQUENCE</scope>
</reference>
<dbReference type="AlphaFoldDB" id="A0A8J2JZT5"/>